<sequence length="309" mass="34525">MKHISDSYNSYHGEKNDEDLTDELVSSVVLIVKRYKENNDGPMVTFGDNSGRAVPGVGTFECITIKPEDVLYVEGLKGNFISISQLCDAGYKIHHYLGIQDFYGEYIFINDYVKRKSLCGYKLGILRPSSLLLAIQVIKLSLLKRIQIAVFLKAFSISKSLYEFAPSANVIKCPHAPDSTIIIPSINVAVSGEIPKQFANSGIEDFVDYVKSGHLRYAFCNFPDHFYPKKVLVVAVYSGKKMGNGEEEGKHRSRSGKKVKTKLILLSMLFSGDAFSGDGRPLAATHRRENYLGFLTSLDRCLNRRMGLK</sequence>
<protein>
    <submittedName>
        <fullName evidence="1">Uncharacterized protein</fullName>
    </submittedName>
</protein>
<evidence type="ECO:0000313" key="2">
    <source>
        <dbReference type="Proteomes" id="UP001177003"/>
    </source>
</evidence>
<name>A0AA35ZZI5_LACSI</name>
<dbReference type="EMBL" id="OX465085">
    <property type="protein sequence ID" value="CAI9300707.1"/>
    <property type="molecule type" value="Genomic_DNA"/>
</dbReference>
<dbReference type="AlphaFoldDB" id="A0AA35ZZI5"/>
<reference evidence="1" key="1">
    <citation type="submission" date="2023-04" db="EMBL/GenBank/DDBJ databases">
        <authorList>
            <person name="Vijverberg K."/>
            <person name="Xiong W."/>
            <person name="Schranz E."/>
        </authorList>
    </citation>
    <scope>NUCLEOTIDE SEQUENCE</scope>
</reference>
<accession>A0AA35ZZI5</accession>
<keyword evidence="2" id="KW-1185">Reference proteome</keyword>
<evidence type="ECO:0000313" key="1">
    <source>
        <dbReference type="EMBL" id="CAI9300707.1"/>
    </source>
</evidence>
<gene>
    <name evidence="1" type="ORF">LSALG_LOCUS39325</name>
</gene>
<proteinExistence type="predicted"/>
<dbReference type="Proteomes" id="UP001177003">
    <property type="component" value="Chromosome 9"/>
</dbReference>
<organism evidence="1 2">
    <name type="scientific">Lactuca saligna</name>
    <name type="common">Willowleaf lettuce</name>
    <dbReference type="NCBI Taxonomy" id="75948"/>
    <lineage>
        <taxon>Eukaryota</taxon>
        <taxon>Viridiplantae</taxon>
        <taxon>Streptophyta</taxon>
        <taxon>Embryophyta</taxon>
        <taxon>Tracheophyta</taxon>
        <taxon>Spermatophyta</taxon>
        <taxon>Magnoliopsida</taxon>
        <taxon>eudicotyledons</taxon>
        <taxon>Gunneridae</taxon>
        <taxon>Pentapetalae</taxon>
        <taxon>asterids</taxon>
        <taxon>campanulids</taxon>
        <taxon>Asterales</taxon>
        <taxon>Asteraceae</taxon>
        <taxon>Cichorioideae</taxon>
        <taxon>Cichorieae</taxon>
        <taxon>Lactucinae</taxon>
        <taxon>Lactuca</taxon>
    </lineage>
</organism>